<name>A0A7U9HGK2_STRLI</name>
<evidence type="ECO:0000313" key="2">
    <source>
        <dbReference type="Proteomes" id="UP000014062"/>
    </source>
</evidence>
<dbReference type="AlphaFoldDB" id="A0A7U9HGK2"/>
<protein>
    <submittedName>
        <fullName evidence="1">Uncharacterized protein</fullName>
    </submittedName>
</protein>
<sequence length="46" mass="5156">MFADLVQGRARQFKVCALRQVYTLGRCHAGLPRSCVFPLRAAECTD</sequence>
<organism evidence="1 2">
    <name type="scientific">Streptomyces lividans 1326</name>
    <dbReference type="NCBI Taxonomy" id="1200984"/>
    <lineage>
        <taxon>Bacteria</taxon>
        <taxon>Bacillati</taxon>
        <taxon>Actinomycetota</taxon>
        <taxon>Actinomycetes</taxon>
        <taxon>Kitasatosporales</taxon>
        <taxon>Streptomycetaceae</taxon>
        <taxon>Streptomyces</taxon>
    </lineage>
</organism>
<accession>A0A7U9HGK2</accession>
<evidence type="ECO:0000313" key="1">
    <source>
        <dbReference type="EMBL" id="EOY51926.1"/>
    </source>
</evidence>
<dbReference type="EMBL" id="CM001889">
    <property type="protein sequence ID" value="EOY51926.1"/>
    <property type="molecule type" value="Genomic_DNA"/>
</dbReference>
<gene>
    <name evidence="1" type="ORF">SLI_7222</name>
</gene>
<proteinExistence type="predicted"/>
<dbReference type="Proteomes" id="UP000014062">
    <property type="component" value="Chromosome"/>
</dbReference>
<reference evidence="2" key="1">
    <citation type="journal article" date="2013" name="Genome Biol. Evol.">
        <title>The genome sequence of Streptomyces lividans 66 reveals a novel tRNA-dependent peptide biosynthetic system within a metal-related genomic island.</title>
        <authorList>
            <person name="Cruz-Morales P."/>
            <person name="Vijgenboom E."/>
            <person name="Iruegas-Bocardo F."/>
            <person name="Girard G."/>
            <person name="Yanez-Guerra L.A."/>
            <person name="Ramos-Aboites H.E."/>
            <person name="Pernodet J.L."/>
            <person name="Anne J."/>
            <person name="van Wezel G.P."/>
            <person name="Barona-Gomez F."/>
        </authorList>
    </citation>
    <scope>NUCLEOTIDE SEQUENCE [LARGE SCALE GENOMIC DNA]</scope>
    <source>
        <strain evidence="2">1326</strain>
    </source>
</reference>